<reference evidence="2" key="1">
    <citation type="submission" date="2023-03" db="EMBL/GenBank/DDBJ databases">
        <title>Massive genome expansion in bonnet fungi (Mycena s.s.) driven by repeated elements and novel gene families across ecological guilds.</title>
        <authorList>
            <consortium name="Lawrence Berkeley National Laboratory"/>
            <person name="Harder C.B."/>
            <person name="Miyauchi S."/>
            <person name="Viragh M."/>
            <person name="Kuo A."/>
            <person name="Thoen E."/>
            <person name="Andreopoulos B."/>
            <person name="Lu D."/>
            <person name="Skrede I."/>
            <person name="Drula E."/>
            <person name="Henrissat B."/>
            <person name="Morin E."/>
            <person name="Kohler A."/>
            <person name="Barry K."/>
            <person name="LaButti K."/>
            <person name="Morin E."/>
            <person name="Salamov A."/>
            <person name="Lipzen A."/>
            <person name="Mereny Z."/>
            <person name="Hegedus B."/>
            <person name="Baldrian P."/>
            <person name="Stursova M."/>
            <person name="Weitz H."/>
            <person name="Taylor A."/>
            <person name="Grigoriev I.V."/>
            <person name="Nagy L.G."/>
            <person name="Martin F."/>
            <person name="Kauserud H."/>
        </authorList>
    </citation>
    <scope>NUCLEOTIDE SEQUENCE</scope>
    <source>
        <strain evidence="2">CBHHK067</strain>
    </source>
</reference>
<evidence type="ECO:0000313" key="2">
    <source>
        <dbReference type="EMBL" id="KAJ7691573.1"/>
    </source>
</evidence>
<evidence type="ECO:0008006" key="4">
    <source>
        <dbReference type="Google" id="ProtNLM"/>
    </source>
</evidence>
<dbReference type="InterPro" id="IPR023214">
    <property type="entry name" value="HAD_sf"/>
</dbReference>
<organism evidence="2 3">
    <name type="scientific">Mycena rosella</name>
    <name type="common">Pink bonnet</name>
    <name type="synonym">Agaricus rosellus</name>
    <dbReference type="NCBI Taxonomy" id="1033263"/>
    <lineage>
        <taxon>Eukaryota</taxon>
        <taxon>Fungi</taxon>
        <taxon>Dikarya</taxon>
        <taxon>Basidiomycota</taxon>
        <taxon>Agaricomycotina</taxon>
        <taxon>Agaricomycetes</taxon>
        <taxon>Agaricomycetidae</taxon>
        <taxon>Agaricales</taxon>
        <taxon>Marasmiineae</taxon>
        <taxon>Mycenaceae</taxon>
        <taxon>Mycena</taxon>
    </lineage>
</organism>
<dbReference type="Proteomes" id="UP001221757">
    <property type="component" value="Unassembled WGS sequence"/>
</dbReference>
<accession>A0AAD7DHS7</accession>
<evidence type="ECO:0000256" key="1">
    <source>
        <dbReference type="SAM" id="MobiDB-lite"/>
    </source>
</evidence>
<feature type="region of interest" description="Disordered" evidence="1">
    <location>
        <begin position="114"/>
        <end position="153"/>
    </location>
</feature>
<dbReference type="AlphaFoldDB" id="A0AAD7DHS7"/>
<comment type="caution">
    <text evidence="2">The sequence shown here is derived from an EMBL/GenBank/DDBJ whole genome shotgun (WGS) entry which is preliminary data.</text>
</comment>
<dbReference type="Gene3D" id="3.40.50.1000">
    <property type="entry name" value="HAD superfamily/HAD-like"/>
    <property type="match status" value="1"/>
</dbReference>
<feature type="compositionally biased region" description="Polar residues" evidence="1">
    <location>
        <begin position="144"/>
        <end position="153"/>
    </location>
</feature>
<evidence type="ECO:0000313" key="3">
    <source>
        <dbReference type="Proteomes" id="UP001221757"/>
    </source>
</evidence>
<sequence>MYAMTDLAVIRAATAHPHNPPQNTLPPHHFSSPQLTALPDQCKFLIFDLNSTLLLCSPCSYISQRKIYLHPYACILVAYIAHPAVYEWLDHMVWSSAQTHNICEMVEHVFSTNEGEGKAHPAGGVGSDGMHSPPQTRRYKRQKTSQNRGPSSLPSKFCVHPPPCHVHPHIQPPLLPAATPFFIRISAGQQLHGAPAPLHGPETTLLIDNLPLKACLQPWNISVLPRRYNGARPVNTTHDPMHDLATAPGEEVAVAASINLGKDRWRKR</sequence>
<name>A0AAD7DHS7_MYCRO</name>
<keyword evidence="3" id="KW-1185">Reference proteome</keyword>
<gene>
    <name evidence="2" type="ORF">B0H17DRAFT_1200988</name>
</gene>
<dbReference type="EMBL" id="JARKIE010000057">
    <property type="protein sequence ID" value="KAJ7691573.1"/>
    <property type="molecule type" value="Genomic_DNA"/>
</dbReference>
<proteinExistence type="predicted"/>
<protein>
    <recommendedName>
        <fullName evidence="4">FCP1 homology domain-containing protein</fullName>
    </recommendedName>
</protein>